<dbReference type="Pfam" id="PF08872">
    <property type="entry name" value="KGK"/>
    <property type="match status" value="1"/>
</dbReference>
<organism evidence="2 3">
    <name type="scientific">Phormidium nigroviride PCC 7112</name>
    <dbReference type="NCBI Taxonomy" id="179408"/>
    <lineage>
        <taxon>Bacteria</taxon>
        <taxon>Bacillati</taxon>
        <taxon>Cyanobacteriota</taxon>
        <taxon>Cyanophyceae</taxon>
        <taxon>Oscillatoriophycideae</taxon>
        <taxon>Oscillatoriales</taxon>
        <taxon>Oscillatoriaceae</taxon>
        <taxon>Phormidium</taxon>
    </lineage>
</organism>
<sequence length="166" mass="19092">MVSKRKQQNFVKKMNNEIKSNTNYETVGDDDVLLFEEATYLVRRFKKLTASKFSKILETYVVGANNQGGKKQIIECMNELRINEQIIIFGSEINWISPKEGIDCQVLKIGSNGWQKGKLKIEVNEDLQLGETQVCIKFCPDEPLEPKSPLDDIRQSEEYKKLSNNN</sequence>
<evidence type="ECO:0000256" key="1">
    <source>
        <dbReference type="SAM" id="MobiDB-lite"/>
    </source>
</evidence>
<dbReference type="HOGENOM" id="CLU_136180_0_0_3"/>
<dbReference type="STRING" id="179408.Osc7112_2826"/>
<dbReference type="eggNOG" id="ENOG5033KT0">
    <property type="taxonomic scope" value="Bacteria"/>
</dbReference>
<reference evidence="2 3" key="1">
    <citation type="submission" date="2012-05" db="EMBL/GenBank/DDBJ databases">
        <title>Finished chromosome of genome of Oscillatoria sp. PCC 7112.</title>
        <authorList>
            <consortium name="US DOE Joint Genome Institute"/>
            <person name="Gugger M."/>
            <person name="Coursin T."/>
            <person name="Rippka R."/>
            <person name="Tandeau De Marsac N."/>
            <person name="Huntemann M."/>
            <person name="Wei C.-L."/>
            <person name="Han J."/>
            <person name="Detter J.C."/>
            <person name="Han C."/>
            <person name="Tapia R."/>
            <person name="Davenport K."/>
            <person name="Daligault H."/>
            <person name="Erkkila T."/>
            <person name="Gu W."/>
            <person name="Munk A.C.C."/>
            <person name="Teshima H."/>
            <person name="Xu Y."/>
            <person name="Chain P."/>
            <person name="Chen A."/>
            <person name="Krypides N."/>
            <person name="Mavromatis K."/>
            <person name="Markowitz V."/>
            <person name="Szeto E."/>
            <person name="Ivanova N."/>
            <person name="Mikhailova N."/>
            <person name="Ovchinnikova G."/>
            <person name="Pagani I."/>
            <person name="Pati A."/>
            <person name="Goodwin L."/>
            <person name="Peters L."/>
            <person name="Pitluck S."/>
            <person name="Woyke T."/>
            <person name="Kerfeld C."/>
        </authorList>
    </citation>
    <scope>NUCLEOTIDE SEQUENCE [LARGE SCALE GENOMIC DNA]</scope>
    <source>
        <strain evidence="2 3">PCC 7112</strain>
    </source>
</reference>
<accession>K9VH07</accession>
<dbReference type="EMBL" id="CP003614">
    <property type="protein sequence ID" value="AFZ07231.1"/>
    <property type="molecule type" value="Genomic_DNA"/>
</dbReference>
<dbReference type="AlphaFoldDB" id="K9VH07"/>
<dbReference type="Proteomes" id="UP000010478">
    <property type="component" value="Chromosome"/>
</dbReference>
<protein>
    <submittedName>
        <fullName evidence="2">KGK family protein</fullName>
    </submittedName>
</protein>
<feature type="region of interest" description="Disordered" evidence="1">
    <location>
        <begin position="145"/>
        <end position="166"/>
    </location>
</feature>
<name>K9VH07_9CYAN</name>
<keyword evidence="3" id="KW-1185">Reference proteome</keyword>
<evidence type="ECO:0000313" key="2">
    <source>
        <dbReference type="EMBL" id="AFZ07231.1"/>
    </source>
</evidence>
<proteinExistence type="predicted"/>
<gene>
    <name evidence="2" type="ORF">Osc7112_2826</name>
</gene>
<evidence type="ECO:0000313" key="3">
    <source>
        <dbReference type="Proteomes" id="UP000010478"/>
    </source>
</evidence>
<dbReference type="KEGG" id="oni:Osc7112_2826"/>
<dbReference type="InterPro" id="IPR014971">
    <property type="entry name" value="KGK"/>
</dbReference>